<dbReference type="RefSeq" id="WP_182838056.1">
    <property type="nucleotide sequence ID" value="NZ_BAAABQ010000036.1"/>
</dbReference>
<proteinExistence type="predicted"/>
<name>A0ABR6BIZ5_9PSEU</name>
<organism evidence="1 2">
    <name type="scientific">Kutzneria viridogrisea</name>
    <dbReference type="NCBI Taxonomy" id="47990"/>
    <lineage>
        <taxon>Bacteria</taxon>
        <taxon>Bacillati</taxon>
        <taxon>Actinomycetota</taxon>
        <taxon>Actinomycetes</taxon>
        <taxon>Pseudonocardiales</taxon>
        <taxon>Pseudonocardiaceae</taxon>
        <taxon>Kutzneria</taxon>
    </lineage>
</organism>
<gene>
    <name evidence="1" type="ORF">BC739_004059</name>
</gene>
<dbReference type="Proteomes" id="UP000517916">
    <property type="component" value="Unassembled WGS sequence"/>
</dbReference>
<evidence type="ECO:0008006" key="3">
    <source>
        <dbReference type="Google" id="ProtNLM"/>
    </source>
</evidence>
<evidence type="ECO:0000313" key="2">
    <source>
        <dbReference type="Proteomes" id="UP000517916"/>
    </source>
</evidence>
<protein>
    <recommendedName>
        <fullName evidence="3">PE family protein</fullName>
    </recommendedName>
</protein>
<evidence type="ECO:0000313" key="1">
    <source>
        <dbReference type="EMBL" id="MBA8926853.1"/>
    </source>
</evidence>
<sequence length="127" mass="13563">MTDNAHTPMAALATWASDGQGGLVQGTLKVQPDQLPTVKAVWVQAQQEFLDMRNTALLLGNVAYPAEDEVSKQAVNSLRKAAGGEAGGLGKTVDDCITRCQDMIDQVDKTMKLYHVADTSAAIKFSL</sequence>
<keyword evidence="2" id="KW-1185">Reference proteome</keyword>
<reference evidence="1 2" key="1">
    <citation type="submission" date="2020-08" db="EMBL/GenBank/DDBJ databases">
        <title>Genomic Encyclopedia of Archaeal and Bacterial Type Strains, Phase II (KMG-II): from individual species to whole genera.</title>
        <authorList>
            <person name="Goeker M."/>
        </authorList>
    </citation>
    <scope>NUCLEOTIDE SEQUENCE [LARGE SCALE GENOMIC DNA]</scope>
    <source>
        <strain evidence="1 2">DSM 43850</strain>
    </source>
</reference>
<accession>A0ABR6BIZ5</accession>
<comment type="caution">
    <text evidence="1">The sequence shown here is derived from an EMBL/GenBank/DDBJ whole genome shotgun (WGS) entry which is preliminary data.</text>
</comment>
<dbReference type="EMBL" id="JACJID010000003">
    <property type="protein sequence ID" value="MBA8926853.1"/>
    <property type="molecule type" value="Genomic_DNA"/>
</dbReference>